<evidence type="ECO:0000259" key="1">
    <source>
        <dbReference type="Pfam" id="PF13403"/>
    </source>
</evidence>
<dbReference type="RefSeq" id="WP_147094040.1">
    <property type="nucleotide sequence ID" value="NZ_BJVC01000005.1"/>
</dbReference>
<evidence type="ECO:0000313" key="3">
    <source>
        <dbReference type="Proteomes" id="UP000321405"/>
    </source>
</evidence>
<accession>A0A511BRJ9</accession>
<gene>
    <name evidence="2" type="ORF">SSA02_21240</name>
</gene>
<dbReference type="SUPFAM" id="SSF51294">
    <property type="entry name" value="Hedgehog/intein (Hint) domain"/>
    <property type="match status" value="1"/>
</dbReference>
<dbReference type="OrthoDB" id="7284755at2"/>
<organism evidence="2 3">
    <name type="scientific">Swaminathania salitolerans</name>
    <dbReference type="NCBI Taxonomy" id="182838"/>
    <lineage>
        <taxon>Bacteria</taxon>
        <taxon>Pseudomonadati</taxon>
        <taxon>Pseudomonadota</taxon>
        <taxon>Alphaproteobacteria</taxon>
        <taxon>Acetobacterales</taxon>
        <taxon>Acetobacteraceae</taxon>
        <taxon>Swaminathania</taxon>
    </lineage>
</organism>
<dbReference type="Gene3D" id="2.170.16.10">
    <property type="entry name" value="Hedgehog/Intein (Hint) domain"/>
    <property type="match status" value="1"/>
</dbReference>
<dbReference type="AlphaFoldDB" id="A0A511BRJ9"/>
<dbReference type="Proteomes" id="UP000321405">
    <property type="component" value="Unassembled WGS sequence"/>
</dbReference>
<sequence>MPDQIFSTGNYTFSGSYFTVSDNKGCIDLGDVHNDVDASIDGWKIDFDDPQSGDSISWDYDYSWGNPDWGILILGSTNGAYHIVFLGDQVVDWKSLEISYPGSGKSSGAGNDFLVTIDGVTVRLTQDDSGTAPQRFTPCYLAGTRVETPDGPRAIETLNIDDEIFVTRADGTSIETIRWIGSSLVHPDPERPDDMSGYPVCIRAGALGENLPNADLHVTAEHGIFVEGQLIPARMLVNGGSIAYRRDMQPYRIFHLRTRRHALITVNGILSETLHGSGKADWRFETTHGTIPEAMSDAIPGGESDPPCYPMNTDRSFVEPIHRRIATRCGTRFSPGEAAFPAAIENSVRLVLPDGSEIKALRRVGNQIIFPLDASVRRASLETATSRPCDRIGPFVDDRRALGLLVGDITLYGACSTSPVMIDFMGEDLKGWHPVERADMRWTKGRAEIALPESLPETLTALPSILAIRVVPLMEETRSPASVAA</sequence>
<protein>
    <recommendedName>
        <fullName evidence="1">Hedgehog/Intein (Hint) domain-containing protein</fullName>
    </recommendedName>
</protein>
<keyword evidence="3" id="KW-1185">Reference proteome</keyword>
<proteinExistence type="predicted"/>
<reference evidence="2 3" key="1">
    <citation type="submission" date="2019-07" db="EMBL/GenBank/DDBJ databases">
        <title>Whole genome shotgun sequence of Swaminathania salitolerans NBRC 104436.</title>
        <authorList>
            <person name="Hosoyama A."/>
            <person name="Uohara A."/>
            <person name="Ohji S."/>
            <person name="Ichikawa N."/>
        </authorList>
    </citation>
    <scope>NUCLEOTIDE SEQUENCE [LARGE SCALE GENOMIC DNA]</scope>
    <source>
        <strain evidence="2 3">NBRC 104436</strain>
    </source>
</reference>
<feature type="domain" description="Hedgehog/Intein (Hint)" evidence="1">
    <location>
        <begin position="138"/>
        <end position="275"/>
    </location>
</feature>
<dbReference type="EMBL" id="BJVC01000005">
    <property type="protein sequence ID" value="GEL02961.1"/>
    <property type="molecule type" value="Genomic_DNA"/>
</dbReference>
<comment type="caution">
    <text evidence="2">The sequence shown here is derived from an EMBL/GenBank/DDBJ whole genome shotgun (WGS) entry which is preliminary data.</text>
</comment>
<dbReference type="InterPro" id="IPR036844">
    <property type="entry name" value="Hint_dom_sf"/>
</dbReference>
<name>A0A511BRJ9_9PROT</name>
<evidence type="ECO:0000313" key="2">
    <source>
        <dbReference type="EMBL" id="GEL02961.1"/>
    </source>
</evidence>
<dbReference type="InterPro" id="IPR028992">
    <property type="entry name" value="Hedgehog/Intein_dom"/>
</dbReference>
<dbReference type="Pfam" id="PF13403">
    <property type="entry name" value="Hint_2"/>
    <property type="match status" value="1"/>
</dbReference>